<accession>A0A9Q1JRJ2</accession>
<dbReference type="PANTHER" id="PTHR35100:SF1">
    <property type="entry name" value="F15H11.13 PROTEIN"/>
    <property type="match status" value="1"/>
</dbReference>
<evidence type="ECO:0000313" key="1">
    <source>
        <dbReference type="EMBL" id="KAJ8429725.1"/>
    </source>
</evidence>
<organism evidence="1 2">
    <name type="scientific">Carnegiea gigantea</name>
    <dbReference type="NCBI Taxonomy" id="171969"/>
    <lineage>
        <taxon>Eukaryota</taxon>
        <taxon>Viridiplantae</taxon>
        <taxon>Streptophyta</taxon>
        <taxon>Embryophyta</taxon>
        <taxon>Tracheophyta</taxon>
        <taxon>Spermatophyta</taxon>
        <taxon>Magnoliopsida</taxon>
        <taxon>eudicotyledons</taxon>
        <taxon>Gunneridae</taxon>
        <taxon>Pentapetalae</taxon>
        <taxon>Caryophyllales</taxon>
        <taxon>Cactineae</taxon>
        <taxon>Cactaceae</taxon>
        <taxon>Cactoideae</taxon>
        <taxon>Echinocereeae</taxon>
        <taxon>Carnegiea</taxon>
    </lineage>
</organism>
<name>A0A9Q1JRJ2_9CARY</name>
<evidence type="ECO:0000313" key="2">
    <source>
        <dbReference type="Proteomes" id="UP001153076"/>
    </source>
</evidence>
<dbReference type="PANTHER" id="PTHR35100">
    <property type="entry name" value="FOLD PROTEIN"/>
    <property type="match status" value="1"/>
</dbReference>
<keyword evidence="2" id="KW-1185">Reference proteome</keyword>
<dbReference type="Proteomes" id="UP001153076">
    <property type="component" value="Unassembled WGS sequence"/>
</dbReference>
<protein>
    <submittedName>
        <fullName evidence="1">Uncharacterized protein</fullName>
    </submittedName>
</protein>
<sequence>MCPQSVLNSSRSLKGVHGLHVVSHAPFVVEEVTKNRDRRPACKTSNTRFDNNILMQRLQHQVSVYFRPIRCTHTGDQNLAETVANVVTSLPFIALGIQAPRQCLSGALRNENPKYLMAVSALCLPFHPLMVSAVHTGMMEVAFAKRALKDPQLRMAHNVHKASSLVGGMLFVADDVFPETPFIHAAWHLAAAVGVGTCNKLLE</sequence>
<gene>
    <name evidence="1" type="ORF">Cgig2_024977</name>
</gene>
<dbReference type="EMBL" id="JAKOGI010000865">
    <property type="protein sequence ID" value="KAJ8429725.1"/>
    <property type="molecule type" value="Genomic_DNA"/>
</dbReference>
<dbReference type="AlphaFoldDB" id="A0A9Q1JRJ2"/>
<reference evidence="1" key="1">
    <citation type="submission" date="2022-04" db="EMBL/GenBank/DDBJ databases">
        <title>Carnegiea gigantea Genome sequencing and assembly v2.</title>
        <authorList>
            <person name="Copetti D."/>
            <person name="Sanderson M.J."/>
            <person name="Burquez A."/>
            <person name="Wojciechowski M.F."/>
        </authorList>
    </citation>
    <scope>NUCLEOTIDE SEQUENCE</scope>
    <source>
        <strain evidence="1">SGP5-SGP5p</strain>
        <tissue evidence="1">Aerial part</tissue>
    </source>
</reference>
<comment type="caution">
    <text evidence="1">The sequence shown here is derived from an EMBL/GenBank/DDBJ whole genome shotgun (WGS) entry which is preliminary data.</text>
</comment>
<dbReference type="OrthoDB" id="534610at2759"/>
<proteinExistence type="predicted"/>